<keyword evidence="2" id="KW-0547">Nucleotide-binding</keyword>
<evidence type="ECO:0000256" key="1">
    <source>
        <dbReference type="ARBA" id="ARBA00022679"/>
    </source>
</evidence>
<dbReference type="EMBL" id="QKUF01000003">
    <property type="protein sequence ID" value="PZW33090.1"/>
    <property type="molecule type" value="Genomic_DNA"/>
</dbReference>
<organism evidence="6 7">
    <name type="scientific">Thermosporothrix hazakensis</name>
    <dbReference type="NCBI Taxonomy" id="644383"/>
    <lineage>
        <taxon>Bacteria</taxon>
        <taxon>Bacillati</taxon>
        <taxon>Chloroflexota</taxon>
        <taxon>Ktedonobacteria</taxon>
        <taxon>Ktedonobacterales</taxon>
        <taxon>Thermosporotrichaceae</taxon>
        <taxon>Thermosporothrix</taxon>
    </lineage>
</organism>
<keyword evidence="6" id="KW-0723">Serine/threonine-protein kinase</keyword>
<evidence type="ECO:0000256" key="4">
    <source>
        <dbReference type="ARBA" id="ARBA00022840"/>
    </source>
</evidence>
<dbReference type="InterPro" id="IPR011009">
    <property type="entry name" value="Kinase-like_dom_sf"/>
</dbReference>
<dbReference type="InterPro" id="IPR024977">
    <property type="entry name" value="Apc4-like_WD40_dom"/>
</dbReference>
<keyword evidence="4" id="KW-0067">ATP-binding</keyword>
<dbReference type="InterPro" id="IPR008271">
    <property type="entry name" value="Ser/Thr_kinase_AS"/>
</dbReference>
<name>A0A326UAP4_THEHA</name>
<dbReference type="InterPro" id="IPR000719">
    <property type="entry name" value="Prot_kinase_dom"/>
</dbReference>
<dbReference type="PROSITE" id="PS00108">
    <property type="entry name" value="PROTEIN_KINASE_ST"/>
    <property type="match status" value="1"/>
</dbReference>
<evidence type="ECO:0000259" key="5">
    <source>
        <dbReference type="PROSITE" id="PS50011"/>
    </source>
</evidence>
<dbReference type="Gene3D" id="1.10.510.10">
    <property type="entry name" value="Transferase(Phosphotransferase) domain 1"/>
    <property type="match status" value="1"/>
</dbReference>
<evidence type="ECO:0000313" key="6">
    <source>
        <dbReference type="EMBL" id="PZW33090.1"/>
    </source>
</evidence>
<gene>
    <name evidence="6" type="ORF">EI42_01641</name>
</gene>
<feature type="domain" description="Protein kinase" evidence="5">
    <location>
        <begin position="11"/>
        <end position="285"/>
    </location>
</feature>
<accession>A0A326UAP4</accession>
<dbReference type="PANTHER" id="PTHR43289">
    <property type="entry name" value="MITOGEN-ACTIVATED PROTEIN KINASE KINASE KINASE 20-RELATED"/>
    <property type="match status" value="1"/>
</dbReference>
<dbReference type="OrthoDB" id="137262at2"/>
<dbReference type="SUPFAM" id="SSF101908">
    <property type="entry name" value="Putative isomerase YbhE"/>
    <property type="match status" value="1"/>
</dbReference>
<keyword evidence="3 6" id="KW-0418">Kinase</keyword>
<dbReference type="InterPro" id="IPR001680">
    <property type="entry name" value="WD40_rpt"/>
</dbReference>
<dbReference type="Gene3D" id="3.30.200.20">
    <property type="entry name" value="Phosphorylase Kinase, domain 1"/>
    <property type="match status" value="1"/>
</dbReference>
<protein>
    <submittedName>
        <fullName evidence="6">Serine/threonine protein kinase</fullName>
    </submittedName>
</protein>
<reference evidence="6 7" key="1">
    <citation type="submission" date="2018-06" db="EMBL/GenBank/DDBJ databases">
        <title>Genomic Encyclopedia of Archaeal and Bacterial Type Strains, Phase II (KMG-II): from individual species to whole genera.</title>
        <authorList>
            <person name="Goeker M."/>
        </authorList>
    </citation>
    <scope>NUCLEOTIDE SEQUENCE [LARGE SCALE GENOMIC DNA]</scope>
    <source>
        <strain evidence="6 7">ATCC BAA-1881</strain>
    </source>
</reference>
<dbReference type="Pfam" id="PF12894">
    <property type="entry name" value="ANAPC4_WD40"/>
    <property type="match status" value="1"/>
</dbReference>
<dbReference type="InterPro" id="IPR015943">
    <property type="entry name" value="WD40/YVTN_repeat-like_dom_sf"/>
</dbReference>
<dbReference type="Gene3D" id="2.130.10.10">
    <property type="entry name" value="YVTN repeat-like/Quinoprotein amine dehydrogenase"/>
    <property type="match status" value="1"/>
</dbReference>
<dbReference type="SMART" id="SM00220">
    <property type="entry name" value="S_TKc"/>
    <property type="match status" value="1"/>
</dbReference>
<evidence type="ECO:0000256" key="2">
    <source>
        <dbReference type="ARBA" id="ARBA00022741"/>
    </source>
</evidence>
<keyword evidence="7" id="KW-1185">Reference proteome</keyword>
<dbReference type="Pfam" id="PF00069">
    <property type="entry name" value="Pkinase"/>
    <property type="match status" value="1"/>
</dbReference>
<evidence type="ECO:0000256" key="3">
    <source>
        <dbReference type="ARBA" id="ARBA00022777"/>
    </source>
</evidence>
<dbReference type="CDD" id="cd14014">
    <property type="entry name" value="STKc_PknB_like"/>
    <property type="match status" value="1"/>
</dbReference>
<proteinExistence type="predicted"/>
<dbReference type="SUPFAM" id="SSF56112">
    <property type="entry name" value="Protein kinase-like (PK-like)"/>
    <property type="match status" value="1"/>
</dbReference>
<evidence type="ECO:0000313" key="7">
    <source>
        <dbReference type="Proteomes" id="UP000248806"/>
    </source>
</evidence>
<dbReference type="GO" id="GO:0005524">
    <property type="term" value="F:ATP binding"/>
    <property type="evidence" value="ECO:0007669"/>
    <property type="project" value="UniProtKB-KW"/>
</dbReference>
<sequence length="676" mass="75699">MEKAPRQIERYECLKPLKEGGMGDVWLVRDPLRRDTLVLKLMCPIKDDERLNEEAKRRFLREIELGRSLNHPHILSILDSGWTYIGTQRVPYLVVPYKPEGSLLNLAKRAQPWSLVQIADMILQAAETLWYLHRHKPQIVHRDVKPANFLVESVGSARRAAKLYLCDFGIARMLHRGVEVEEASGFIGTYEFAAPEQIDGLVCCASDQYSLAVMACWLLTGRYPYRVADRQEYRDAHRHLAPILPSRLNPQRIPAGAIDEVIHRGLAKKPEERFPSVLAFGKALYSAIEALTEDMTAAGARSYGEVIWEPGAMLAPGTSANFSVQERDEREIIAPDVMIELDPEITSERILDEPLPEPRDAEDPLEEHKQAQGPFYTPLPVKLVRSYGIMVTPRSLLWSPTGALLGCTCYDYPPLILGPERKTQLIQVRSALEAAALCWSPDGNIVAVSVPGGLAFWDVQRQRPYPLMLPYEGRPVKALDWSRRDCLAVWHGSQIDLYAITPETLSGRLLDRYETIMTPDMVAETVGVMHWSPKGSLLLAGGQNGMVACWRVEGRTIRRKVLIEAQRAVTAVAWSPDGRWLSAAFCDRKVISWHVDNVTRPYLWTELPGSPRSISLTGDGRLMLALRCQAVLVGSPTESAPDAILPGRQLVACSPTTNEVAVLSETRENLIEIFKG</sequence>
<dbReference type="Proteomes" id="UP000248806">
    <property type="component" value="Unassembled WGS sequence"/>
</dbReference>
<dbReference type="RefSeq" id="WP_111320683.1">
    <property type="nucleotide sequence ID" value="NZ_BIFX01000001.1"/>
</dbReference>
<dbReference type="PANTHER" id="PTHR43289:SF34">
    <property type="entry name" value="SERINE_THREONINE-PROTEIN KINASE YBDM-RELATED"/>
    <property type="match status" value="1"/>
</dbReference>
<keyword evidence="1" id="KW-0808">Transferase</keyword>
<comment type="caution">
    <text evidence="6">The sequence shown here is derived from an EMBL/GenBank/DDBJ whole genome shotgun (WGS) entry which is preliminary data.</text>
</comment>
<dbReference type="SMART" id="SM00320">
    <property type="entry name" value="WD40"/>
    <property type="match status" value="3"/>
</dbReference>
<dbReference type="AlphaFoldDB" id="A0A326UAP4"/>
<dbReference type="GO" id="GO:0004674">
    <property type="term" value="F:protein serine/threonine kinase activity"/>
    <property type="evidence" value="ECO:0007669"/>
    <property type="project" value="UniProtKB-KW"/>
</dbReference>
<dbReference type="PROSITE" id="PS50011">
    <property type="entry name" value="PROTEIN_KINASE_DOM"/>
    <property type="match status" value="1"/>
</dbReference>